<evidence type="ECO:0000313" key="2">
    <source>
        <dbReference type="Proteomes" id="UP000805649"/>
    </source>
</evidence>
<dbReference type="Proteomes" id="UP000805649">
    <property type="component" value="Unassembled WGS sequence"/>
</dbReference>
<name>A0ACC3YBU8_COLTU</name>
<sequence length="743" mass="84013">MKRKQNGEDGVATRPSPKRRTRDKPFRESESVREQARPYLLAVGRLHIDVLETTWSIGRNRRLEPGHVRELKEAFMKGGLERGAPENRIFVLCTAEEVYRIRRSRDNEDDNDDNDDNNNNGNDSNKESNNDNHHNNANRSREHGGDEDPFLRWAAVNKTKVEVMAGQHRLRALQEYIKATGAPESDNWWTCELYDKDRLPVDLDIKLRINRRDPSLPDNHGQIWTQLVSIASDTSGGSTKGGAAQVIVDYKLVEALRLGGEKSFPTRRLVTLWNHERWRKITTRWCQTRLGLETFNISTFEWMASLRIDDYWLTTLKAALGTLKALPLDETQDLGQDDWNRLSTAIQSATRTRDAVEAIFFTSDGSKGSSAPHHRKVGLLETLDDSNYREVCRAVWAVPSLEFVDLRRFLRSKKPETEAAVRILQHVISWIHHASAVDLAMVNPKSKNKPQLLKYLQAALDSLGMSRGMTSRYPADAALQLQKRVLDFAQRNASAFQAPEVQAYITDKITLVNTPDYSKRFNYVVWARLLRIVRQVVDAEDNSHVLRPEWETSNTNEGGVPRAEVSTLINTFCASLFKLGDRPVKKNDSALIALQRRVEKLLTSSTTELQGILSTSPVSSASKTIPYATEGDDSLLQKQKQQQQQRKAGALRDLSPPPPAQKPRNSRENSSKRAPPTRGARVDLLSDEEESLPSSTPPRRLPSDRQNRVEVTSPILGVSTALNTPTPKPIPHWKVGPRAGRRQ</sequence>
<comment type="caution">
    <text evidence="1">The sequence shown here is derived from an EMBL/GenBank/DDBJ whole genome shotgun (WGS) entry which is preliminary data.</text>
</comment>
<dbReference type="EMBL" id="VUJX02000018">
    <property type="protein sequence ID" value="KAL0929319.1"/>
    <property type="molecule type" value="Genomic_DNA"/>
</dbReference>
<protein>
    <submittedName>
        <fullName evidence="1">Uncharacterized protein</fullName>
    </submittedName>
</protein>
<evidence type="ECO:0000313" key="1">
    <source>
        <dbReference type="EMBL" id="KAL0929319.1"/>
    </source>
</evidence>
<proteinExistence type="predicted"/>
<accession>A0ACC3YBU8</accession>
<organism evidence="1 2">
    <name type="scientific">Colletotrichum truncatum</name>
    <name type="common">Anthracnose fungus</name>
    <name type="synonym">Colletotrichum capsici</name>
    <dbReference type="NCBI Taxonomy" id="5467"/>
    <lineage>
        <taxon>Eukaryota</taxon>
        <taxon>Fungi</taxon>
        <taxon>Dikarya</taxon>
        <taxon>Ascomycota</taxon>
        <taxon>Pezizomycotina</taxon>
        <taxon>Sordariomycetes</taxon>
        <taxon>Hypocreomycetidae</taxon>
        <taxon>Glomerellales</taxon>
        <taxon>Glomerellaceae</taxon>
        <taxon>Colletotrichum</taxon>
        <taxon>Colletotrichum truncatum species complex</taxon>
    </lineage>
</organism>
<gene>
    <name evidence="1" type="ORF">CTRU02_215675</name>
</gene>
<reference evidence="1 2" key="1">
    <citation type="journal article" date="2020" name="Phytopathology">
        <title>Genome Sequence Resources of Colletotrichum truncatum, C. plurivorum, C. musicola, and C. sojae: Four Species Pathogenic to Soybean (Glycine max).</title>
        <authorList>
            <person name="Rogerio F."/>
            <person name="Boufleur T.R."/>
            <person name="Ciampi-Guillardi M."/>
            <person name="Sukno S.A."/>
            <person name="Thon M.R."/>
            <person name="Massola Junior N.S."/>
            <person name="Baroncelli R."/>
        </authorList>
    </citation>
    <scope>NUCLEOTIDE SEQUENCE [LARGE SCALE GENOMIC DNA]</scope>
    <source>
        <strain evidence="1 2">CMES1059</strain>
    </source>
</reference>
<keyword evidence="2" id="KW-1185">Reference proteome</keyword>